<feature type="compositionally biased region" description="Polar residues" evidence="1">
    <location>
        <begin position="15"/>
        <end position="27"/>
    </location>
</feature>
<dbReference type="PANTHER" id="PTHR28266:SF1">
    <property type="entry name" value="LARGE RIBOSOMAL SUBUNIT PROTEIN ML58"/>
    <property type="match status" value="1"/>
</dbReference>
<dbReference type="OrthoDB" id="6021263at2759"/>
<reference evidence="2 3" key="1">
    <citation type="submission" date="2017-03" db="EMBL/GenBank/DDBJ databases">
        <title>Genomes of endolithic fungi from Antarctica.</title>
        <authorList>
            <person name="Coleine C."/>
            <person name="Masonjones S."/>
            <person name="Stajich J.E."/>
        </authorList>
    </citation>
    <scope>NUCLEOTIDE SEQUENCE [LARGE SCALE GENOMIC DNA]</scope>
    <source>
        <strain evidence="2 3">CCFEE 5187</strain>
    </source>
</reference>
<dbReference type="Proteomes" id="UP000308768">
    <property type="component" value="Unassembled WGS sequence"/>
</dbReference>
<feature type="region of interest" description="Disordered" evidence="1">
    <location>
        <begin position="1"/>
        <end position="133"/>
    </location>
</feature>
<evidence type="ECO:0000256" key="1">
    <source>
        <dbReference type="SAM" id="MobiDB-lite"/>
    </source>
</evidence>
<evidence type="ECO:0000313" key="3">
    <source>
        <dbReference type="Proteomes" id="UP000308768"/>
    </source>
</evidence>
<name>A0A4U0WYZ0_9PEZI</name>
<organism evidence="2 3">
    <name type="scientific">Cryomyces minteri</name>
    <dbReference type="NCBI Taxonomy" id="331657"/>
    <lineage>
        <taxon>Eukaryota</taxon>
        <taxon>Fungi</taxon>
        <taxon>Dikarya</taxon>
        <taxon>Ascomycota</taxon>
        <taxon>Pezizomycotina</taxon>
        <taxon>Dothideomycetes</taxon>
        <taxon>Dothideomycetes incertae sedis</taxon>
        <taxon>Cryomyces</taxon>
    </lineage>
</organism>
<dbReference type="Pfam" id="PF12824">
    <property type="entry name" value="MRP-L20"/>
    <property type="match status" value="1"/>
</dbReference>
<dbReference type="InterPro" id="IPR024388">
    <property type="entry name" value="Ribosomal_mL58"/>
</dbReference>
<sequence>MNCNPISRALPRAKLSSSPVNSLQASTICRRHESSYRRTQKRLRVKPDPSFTNTTTHQDHIIFNPPSSAPSVYHTPLKFLPKGDRRRDLYTSASSPSSSSHTTTQQQQQQQSTPTPSARLPPALKSPTEKKYHLTESDIASMRELRAADPRQWTRVRLAQRFECSEFFVSLCCHAPEIKSEREQQLEDIKRRWGRRKTEARQDRQRRKESWGRDE</sequence>
<gene>
    <name evidence="2" type="ORF">B0A49_08839</name>
</gene>
<dbReference type="GO" id="GO:0003735">
    <property type="term" value="F:structural constituent of ribosome"/>
    <property type="evidence" value="ECO:0007669"/>
    <property type="project" value="TreeGrafter"/>
</dbReference>
<evidence type="ECO:0008006" key="4">
    <source>
        <dbReference type="Google" id="ProtNLM"/>
    </source>
</evidence>
<evidence type="ECO:0000313" key="2">
    <source>
        <dbReference type="EMBL" id="TKA67833.1"/>
    </source>
</evidence>
<dbReference type="EMBL" id="NAJN01000874">
    <property type="protein sequence ID" value="TKA67833.1"/>
    <property type="molecule type" value="Genomic_DNA"/>
</dbReference>
<accession>A0A4U0WYZ0</accession>
<dbReference type="AlphaFoldDB" id="A0A4U0WYZ0"/>
<protein>
    <recommendedName>
        <fullName evidence="4">54S ribosomal protein L20, mitochondrial</fullName>
    </recommendedName>
</protein>
<dbReference type="STRING" id="331657.A0A4U0WYZ0"/>
<feature type="compositionally biased region" description="Low complexity" evidence="1">
    <location>
        <begin position="91"/>
        <end position="117"/>
    </location>
</feature>
<comment type="caution">
    <text evidence="2">The sequence shown here is derived from an EMBL/GenBank/DDBJ whole genome shotgun (WGS) entry which is preliminary data.</text>
</comment>
<proteinExistence type="predicted"/>
<keyword evidence="3" id="KW-1185">Reference proteome</keyword>
<feature type="region of interest" description="Disordered" evidence="1">
    <location>
        <begin position="190"/>
        <end position="215"/>
    </location>
</feature>
<dbReference type="PANTHER" id="PTHR28266">
    <property type="entry name" value="54S RIBOSOMAL PROTEIN L20, MITOCHONDRIAL"/>
    <property type="match status" value="1"/>
</dbReference>
<dbReference type="GO" id="GO:0005762">
    <property type="term" value="C:mitochondrial large ribosomal subunit"/>
    <property type="evidence" value="ECO:0007669"/>
    <property type="project" value="TreeGrafter"/>
</dbReference>